<dbReference type="InterPro" id="IPR013597">
    <property type="entry name" value="Mat_intron_G2"/>
</dbReference>
<dbReference type="Proteomes" id="UP000285305">
    <property type="component" value="Unassembled WGS sequence"/>
</dbReference>
<dbReference type="EMBL" id="QSHQ01000054">
    <property type="protein sequence ID" value="RHC24920.1"/>
    <property type="molecule type" value="Genomic_DNA"/>
</dbReference>
<sequence length="553" mass="64641">MNEIKTSCASTDQQITIWESIDWNKCEAKVKKLQARIVKAQKDGRHNKVKALQWILTHSFYAKALAIKQVTSNKGSDTAGVDGVTWSTHLSKSKAISDLKRRGYTPQPLKRVHIKKSNGKLRPLGIPTMKDRAMQALYLLALEPISETTADKSSFGFRKYRSTKDAISQCFLHLSPDYQCKWIMEGDIKGCFDHISHKWLIDNIPMDKIMLKKWLKCGFVFNKQLFPTEEGTPQGGIISPTLANMTLDGLQGLLAKRFKAINTRKMYYNPKVYLVRYADDFIITCENRETLENEIKPIVKEFLAVRGLTLSEEKTKITHIDDGFDFLGFNIRKYKGNLLITPSKDKVKKFYGKIKEIVERNKSAKQETLIRLLNPVIDGWGNYYRNCVASETFNKLDHMIVRKLWRWSFRRHPKKGKRWIKQRYFHSVDGNNWIFGTRLEEENTGQLFSLKRLCDKKIIRHIKICNDSNPYDPQWEVYYKKRRTQQMLEHFNGNRTILRIWENQMQRCPVCGEPLSDKTTWTLTHKTVNGKKIKYLTHNKCCKITDTNKWKLL</sequence>
<gene>
    <name evidence="3" type="primary">ltrA</name>
    <name evidence="3" type="ORF">DW853_16375</name>
</gene>
<dbReference type="EC" id="2.7.7.49" evidence="3"/>
<dbReference type="RefSeq" id="WP_117899849.1">
    <property type="nucleotide sequence ID" value="NZ_QSHQ01000054.1"/>
</dbReference>
<dbReference type="PANTHER" id="PTHR34047">
    <property type="entry name" value="NUCLEAR INTRON MATURASE 1, MITOCHONDRIAL-RELATED"/>
    <property type="match status" value="1"/>
</dbReference>
<dbReference type="InterPro" id="IPR030931">
    <property type="entry name" value="Group_II_RT_mat"/>
</dbReference>
<dbReference type="Pfam" id="PF00078">
    <property type="entry name" value="RVT_1"/>
    <property type="match status" value="1"/>
</dbReference>
<dbReference type="GO" id="GO:0003964">
    <property type="term" value="F:RNA-directed DNA polymerase activity"/>
    <property type="evidence" value="ECO:0007669"/>
    <property type="project" value="UniProtKB-KW"/>
</dbReference>
<evidence type="ECO:0000313" key="4">
    <source>
        <dbReference type="Proteomes" id="UP000285305"/>
    </source>
</evidence>
<dbReference type="InterPro" id="IPR051083">
    <property type="entry name" value="GrpII_Intron_Splice-Mob/Def"/>
</dbReference>
<dbReference type="InterPro" id="IPR025960">
    <property type="entry name" value="RVT_N"/>
</dbReference>
<protein>
    <submittedName>
        <fullName evidence="3">Group II intron reverse transcriptase/maturase</fullName>
        <ecNumber evidence="3">2.7.7.49</ecNumber>
    </submittedName>
</protein>
<proteinExistence type="inferred from homology"/>
<organism evidence="3 4">
    <name type="scientific">Bacteroides stercoris</name>
    <dbReference type="NCBI Taxonomy" id="46506"/>
    <lineage>
        <taxon>Bacteria</taxon>
        <taxon>Pseudomonadati</taxon>
        <taxon>Bacteroidota</taxon>
        <taxon>Bacteroidia</taxon>
        <taxon>Bacteroidales</taxon>
        <taxon>Bacteroidaceae</taxon>
        <taxon>Bacteroides</taxon>
    </lineage>
</organism>
<dbReference type="InterPro" id="IPR000477">
    <property type="entry name" value="RT_dom"/>
</dbReference>
<dbReference type="SUPFAM" id="SSF56672">
    <property type="entry name" value="DNA/RNA polymerases"/>
    <property type="match status" value="1"/>
</dbReference>
<dbReference type="AlphaFoldDB" id="A0A413ZK45"/>
<dbReference type="PANTHER" id="PTHR34047:SF10">
    <property type="entry name" value="GROUP II INTRON-ASSOCIATED OPEN READING FRAME"/>
    <property type="match status" value="1"/>
</dbReference>
<comment type="similarity">
    <text evidence="1">Belongs to the bacterial reverse transcriptase family.</text>
</comment>
<accession>A0A413ZK45</accession>
<keyword evidence="3" id="KW-0548">Nucleotidyltransferase</keyword>
<feature type="domain" description="Reverse transcriptase" evidence="2">
    <location>
        <begin position="93"/>
        <end position="331"/>
    </location>
</feature>
<keyword evidence="3" id="KW-0808">Transferase</keyword>
<keyword evidence="3" id="KW-0695">RNA-directed DNA polymerase</keyword>
<dbReference type="CDD" id="cd01651">
    <property type="entry name" value="RT_G2_intron"/>
    <property type="match status" value="1"/>
</dbReference>
<comment type="caution">
    <text evidence="3">The sequence shown here is derived from an EMBL/GenBank/DDBJ whole genome shotgun (WGS) entry which is preliminary data.</text>
</comment>
<evidence type="ECO:0000259" key="2">
    <source>
        <dbReference type="PROSITE" id="PS50878"/>
    </source>
</evidence>
<dbReference type="InterPro" id="IPR043502">
    <property type="entry name" value="DNA/RNA_pol_sf"/>
</dbReference>
<dbReference type="NCBIfam" id="TIGR04416">
    <property type="entry name" value="group_II_RT_mat"/>
    <property type="match status" value="1"/>
</dbReference>
<reference evidence="3 4" key="1">
    <citation type="submission" date="2018-08" db="EMBL/GenBank/DDBJ databases">
        <title>A genome reference for cultivated species of the human gut microbiota.</title>
        <authorList>
            <person name="Zou Y."/>
            <person name="Xue W."/>
            <person name="Luo G."/>
        </authorList>
    </citation>
    <scope>NUCLEOTIDE SEQUENCE [LARGE SCALE GENOMIC DNA]</scope>
    <source>
        <strain evidence="3 4">AM36-9BH</strain>
    </source>
</reference>
<dbReference type="Pfam" id="PF13655">
    <property type="entry name" value="RVT_N"/>
    <property type="match status" value="1"/>
</dbReference>
<evidence type="ECO:0000313" key="3">
    <source>
        <dbReference type="EMBL" id="RHC24920.1"/>
    </source>
</evidence>
<dbReference type="PROSITE" id="PS50878">
    <property type="entry name" value="RT_POL"/>
    <property type="match status" value="1"/>
</dbReference>
<dbReference type="Pfam" id="PF08388">
    <property type="entry name" value="GIIM"/>
    <property type="match status" value="1"/>
</dbReference>
<name>A0A413ZK45_BACSE</name>
<evidence type="ECO:0000256" key="1">
    <source>
        <dbReference type="ARBA" id="ARBA00034120"/>
    </source>
</evidence>